<accession>A0A0L7LH29</accession>
<dbReference type="InterPro" id="IPR023333">
    <property type="entry name" value="Proteasome_suB-type"/>
</dbReference>
<dbReference type="Proteomes" id="UP000037510">
    <property type="component" value="Unassembled WGS sequence"/>
</dbReference>
<comment type="similarity">
    <text evidence="6">Belongs to the peptidase T1B family.</text>
</comment>
<keyword evidence="2 6" id="KW-0647">Proteasome</keyword>
<dbReference type="STRING" id="104452.A0A0L7LH29"/>
<evidence type="ECO:0000256" key="5">
    <source>
        <dbReference type="ARBA" id="ARBA00026071"/>
    </source>
</evidence>
<keyword evidence="1 6" id="KW-0963">Cytoplasm</keyword>
<dbReference type="InterPro" id="IPR029055">
    <property type="entry name" value="Ntn_hydrolases_N"/>
</dbReference>
<dbReference type="SUPFAM" id="SSF56235">
    <property type="entry name" value="N-terminal nucleophile aminohydrolases (Ntn hydrolases)"/>
    <property type="match status" value="1"/>
</dbReference>
<comment type="subcellular location">
    <subcellularLocation>
        <location evidence="6">Cytoplasm</location>
    </subcellularLocation>
    <subcellularLocation>
        <location evidence="6">Nucleus</location>
    </subcellularLocation>
</comment>
<dbReference type="GO" id="GO:0051603">
    <property type="term" value="P:proteolysis involved in protein catabolic process"/>
    <property type="evidence" value="ECO:0007669"/>
    <property type="project" value="InterPro"/>
</dbReference>
<dbReference type="PANTHER" id="PTHR32194">
    <property type="entry name" value="METALLOPROTEASE TLDD"/>
    <property type="match status" value="1"/>
</dbReference>
<keyword evidence="8" id="KW-1185">Reference proteome</keyword>
<dbReference type="GO" id="GO:0005737">
    <property type="term" value="C:cytoplasm"/>
    <property type="evidence" value="ECO:0007669"/>
    <property type="project" value="UniProtKB-SubCell"/>
</dbReference>
<dbReference type="PIRSF" id="PIRSF001213">
    <property type="entry name" value="Psome_endopept_beta"/>
    <property type="match status" value="1"/>
</dbReference>
<dbReference type="GO" id="GO:0019774">
    <property type="term" value="C:proteasome core complex, beta-subunit complex"/>
    <property type="evidence" value="ECO:0007669"/>
    <property type="project" value="UniProtKB-UniRule"/>
</dbReference>
<evidence type="ECO:0000256" key="4">
    <source>
        <dbReference type="ARBA" id="ARBA00024953"/>
    </source>
</evidence>
<dbReference type="PROSITE" id="PS00854">
    <property type="entry name" value="PROTEASOME_BETA_1"/>
    <property type="match status" value="1"/>
</dbReference>
<evidence type="ECO:0000313" key="7">
    <source>
        <dbReference type="EMBL" id="KOB74710.1"/>
    </source>
</evidence>
<comment type="caution">
    <text evidence="7">The sequence shown here is derived from an EMBL/GenBank/DDBJ whole genome shotgun (WGS) entry which is preliminary data.</text>
</comment>
<dbReference type="EMBL" id="JTDY01001158">
    <property type="protein sequence ID" value="KOB74710.1"/>
    <property type="molecule type" value="Genomic_DNA"/>
</dbReference>
<dbReference type="GO" id="GO:0005634">
    <property type="term" value="C:nucleus"/>
    <property type="evidence" value="ECO:0007669"/>
    <property type="project" value="UniProtKB-SubCell"/>
</dbReference>
<dbReference type="PANTHER" id="PTHR32194:SF6">
    <property type="entry name" value="PROTEASOME SUBUNIT BETA"/>
    <property type="match status" value="1"/>
</dbReference>
<comment type="function">
    <text evidence="4">Non-catalytic component of the proteasome, a multicatalytic proteinase complex which is characterized by its ability to cleave peptides with Arg, Phe, Tyr, Leu, and Glu adjacent to the leaving group at neutral or slightly basic pH. The proteasome has an ATP-dependent proteolytic activity.</text>
</comment>
<dbReference type="InterPro" id="IPR016295">
    <property type="entry name" value="Proteasome_beta4"/>
</dbReference>
<proteinExistence type="inferred from homology"/>
<evidence type="ECO:0000256" key="3">
    <source>
        <dbReference type="ARBA" id="ARBA00023242"/>
    </source>
</evidence>
<dbReference type="InterPro" id="IPR001353">
    <property type="entry name" value="Proteasome_sua/b"/>
</dbReference>
<organism evidence="7 8">
    <name type="scientific">Operophtera brumata</name>
    <name type="common">Winter moth</name>
    <name type="synonym">Phalaena brumata</name>
    <dbReference type="NCBI Taxonomy" id="104452"/>
    <lineage>
        <taxon>Eukaryota</taxon>
        <taxon>Metazoa</taxon>
        <taxon>Ecdysozoa</taxon>
        <taxon>Arthropoda</taxon>
        <taxon>Hexapoda</taxon>
        <taxon>Insecta</taxon>
        <taxon>Pterygota</taxon>
        <taxon>Neoptera</taxon>
        <taxon>Endopterygota</taxon>
        <taxon>Lepidoptera</taxon>
        <taxon>Glossata</taxon>
        <taxon>Ditrysia</taxon>
        <taxon>Geometroidea</taxon>
        <taxon>Geometridae</taxon>
        <taxon>Larentiinae</taxon>
        <taxon>Operophtera</taxon>
    </lineage>
</organism>
<sequence>MSFMGDIMSPEPLWQNGPAPGAFYNFPANSSNYGRNNHISQDFTSHSALPITTTTTVIGVKFDKGCVIAGDTLGSYGSLARFRNCPRVTKVNDLILLGSSGDYADYQYLKDIIDQKIIYDECLGDGLLLKPRSLHSWLTRTSPIKVTHKCSLIKIGPHYTVHNENNSKISKYTFFVIFQDDEPFLGTVDKLGTAYEDAAIATGIGAYMVTPLLRSATEHGNSKIVIDSDVGSGMPS</sequence>
<dbReference type="InterPro" id="IPR016050">
    <property type="entry name" value="Proteasome_bsu_CS"/>
</dbReference>
<name>A0A0L7LH29_OPEBR</name>
<dbReference type="AlphaFoldDB" id="A0A0L7LH29"/>
<evidence type="ECO:0000256" key="1">
    <source>
        <dbReference type="ARBA" id="ARBA00022490"/>
    </source>
</evidence>
<comment type="subunit">
    <text evidence="5">The 26S proteasome consists of a 20S proteasome core and two 19S regulatory subunits. The 20S proteasome core is composed of 28 subunits that are arranged in four stacked rings, resulting in a barrel-shaped structure. The two end rings are each formed by seven alpha subunits, and the two central rings are each formed by seven beta subunits. The catalytic chamber with the active sites is on the inside of the barrel.</text>
</comment>
<protein>
    <recommendedName>
        <fullName evidence="6">Proteasome subunit beta</fullName>
    </recommendedName>
</protein>
<reference evidence="7 8" key="1">
    <citation type="journal article" date="2015" name="Genome Biol. Evol.">
        <title>The genome of winter moth (Operophtera brumata) provides a genomic perspective on sexual dimorphism and phenology.</title>
        <authorList>
            <person name="Derks M.F."/>
            <person name="Smit S."/>
            <person name="Salis L."/>
            <person name="Schijlen E."/>
            <person name="Bossers A."/>
            <person name="Mateman C."/>
            <person name="Pijl A.S."/>
            <person name="de Ridder D."/>
            <person name="Groenen M.A."/>
            <person name="Visser M.E."/>
            <person name="Megens H.J."/>
        </authorList>
    </citation>
    <scope>NUCLEOTIDE SEQUENCE [LARGE SCALE GENOMIC DNA]</scope>
    <source>
        <strain evidence="7">WM2013NL</strain>
        <tissue evidence="7">Head and thorax</tissue>
    </source>
</reference>
<evidence type="ECO:0000313" key="8">
    <source>
        <dbReference type="Proteomes" id="UP000037510"/>
    </source>
</evidence>
<keyword evidence="3 6" id="KW-0539">Nucleus</keyword>
<dbReference type="Gene3D" id="3.60.20.10">
    <property type="entry name" value="Glutamine Phosphoribosylpyrophosphate, subunit 1, domain 1"/>
    <property type="match status" value="1"/>
</dbReference>
<gene>
    <name evidence="7" type="ORF">OBRU01_08885</name>
</gene>
<dbReference type="Pfam" id="PF00227">
    <property type="entry name" value="Proteasome"/>
    <property type="match status" value="1"/>
</dbReference>
<evidence type="ECO:0000256" key="2">
    <source>
        <dbReference type="ARBA" id="ARBA00022942"/>
    </source>
</evidence>
<evidence type="ECO:0000256" key="6">
    <source>
        <dbReference type="PIRNR" id="PIRNR001213"/>
    </source>
</evidence>